<organism evidence="2 3">
    <name type="scientific">Eragrostis curvula</name>
    <name type="common">weeping love grass</name>
    <dbReference type="NCBI Taxonomy" id="38414"/>
    <lineage>
        <taxon>Eukaryota</taxon>
        <taxon>Viridiplantae</taxon>
        <taxon>Streptophyta</taxon>
        <taxon>Embryophyta</taxon>
        <taxon>Tracheophyta</taxon>
        <taxon>Spermatophyta</taxon>
        <taxon>Magnoliopsida</taxon>
        <taxon>Liliopsida</taxon>
        <taxon>Poales</taxon>
        <taxon>Poaceae</taxon>
        <taxon>PACMAD clade</taxon>
        <taxon>Chloridoideae</taxon>
        <taxon>Eragrostideae</taxon>
        <taxon>Eragrostidinae</taxon>
        <taxon>Eragrostis</taxon>
    </lineage>
</organism>
<dbReference type="EMBL" id="RWGY01000004">
    <property type="protein sequence ID" value="TVU46249.1"/>
    <property type="molecule type" value="Genomic_DNA"/>
</dbReference>
<dbReference type="Gramene" id="TVU46249">
    <property type="protein sequence ID" value="TVU46249"/>
    <property type="gene ID" value="EJB05_05774"/>
</dbReference>
<evidence type="ECO:0000313" key="2">
    <source>
        <dbReference type="EMBL" id="TVU46249.1"/>
    </source>
</evidence>
<dbReference type="Gene3D" id="1.10.720.30">
    <property type="entry name" value="SAP domain"/>
    <property type="match status" value="1"/>
</dbReference>
<feature type="non-terminal residue" evidence="2">
    <location>
        <position position="1"/>
    </location>
</feature>
<reference evidence="2 3" key="1">
    <citation type="journal article" date="2019" name="Sci. Rep.">
        <title>A high-quality genome of Eragrostis curvula grass provides insights into Poaceae evolution and supports new strategies to enhance forage quality.</title>
        <authorList>
            <person name="Carballo J."/>
            <person name="Santos B.A.C.M."/>
            <person name="Zappacosta D."/>
            <person name="Garbus I."/>
            <person name="Selva J.P."/>
            <person name="Gallo C.A."/>
            <person name="Diaz A."/>
            <person name="Albertini E."/>
            <person name="Caccamo M."/>
            <person name="Echenique V."/>
        </authorList>
    </citation>
    <scope>NUCLEOTIDE SEQUENCE [LARGE SCALE GENOMIC DNA]</scope>
    <source>
        <strain evidence="3">cv. Victoria</strain>
        <tissue evidence="2">Leaf</tissue>
    </source>
</reference>
<protein>
    <recommendedName>
        <fullName evidence="1">SAP domain-containing protein</fullName>
    </recommendedName>
</protein>
<dbReference type="SMART" id="SM00513">
    <property type="entry name" value="SAP"/>
    <property type="match status" value="1"/>
</dbReference>
<evidence type="ECO:0000259" key="1">
    <source>
        <dbReference type="PROSITE" id="PS50800"/>
    </source>
</evidence>
<accession>A0A5J9WD14</accession>
<dbReference type="AlphaFoldDB" id="A0A5J9WD14"/>
<name>A0A5J9WD14_9POAL</name>
<keyword evidence="3" id="KW-1185">Reference proteome</keyword>
<evidence type="ECO:0000313" key="3">
    <source>
        <dbReference type="Proteomes" id="UP000324897"/>
    </source>
</evidence>
<comment type="caution">
    <text evidence="2">The sequence shown here is derived from an EMBL/GenBank/DDBJ whole genome shotgun (WGS) entry which is preliminary data.</text>
</comment>
<dbReference type="SUPFAM" id="SSF68906">
    <property type="entry name" value="SAP domain"/>
    <property type="match status" value="1"/>
</dbReference>
<sequence length="168" mass="18863">MDLELKDYILGIPKVTKETVDIEKDVLSTNTINKKRKFVVAAAKTNAKQDLCKNESFAVKKLKTVPEVVKDKILIKMRDHPNGELSNRKVTNARTKPLDKDSFNSTTRTKAKPDIANDELISKVIDHHQQGELRLLTVADLKCFLSARKAKVGGTKEVLIQRVTELLA</sequence>
<dbReference type="Proteomes" id="UP000324897">
    <property type="component" value="Chromosome 5"/>
</dbReference>
<dbReference type="PROSITE" id="PS50800">
    <property type="entry name" value="SAP"/>
    <property type="match status" value="1"/>
</dbReference>
<dbReference type="OrthoDB" id="1922499at2759"/>
<feature type="domain" description="SAP" evidence="1">
    <location>
        <begin position="133"/>
        <end position="167"/>
    </location>
</feature>
<dbReference type="InterPro" id="IPR003034">
    <property type="entry name" value="SAP_dom"/>
</dbReference>
<gene>
    <name evidence="2" type="ORF">EJB05_05774</name>
</gene>
<dbReference type="Pfam" id="PF02037">
    <property type="entry name" value="SAP"/>
    <property type="match status" value="1"/>
</dbReference>
<proteinExistence type="predicted"/>
<dbReference type="InterPro" id="IPR036361">
    <property type="entry name" value="SAP_dom_sf"/>
</dbReference>